<dbReference type="SMART" id="SM00054">
    <property type="entry name" value="EFh"/>
    <property type="match status" value="1"/>
</dbReference>
<keyword evidence="2" id="KW-0106">Calcium</keyword>
<dbReference type="Gene3D" id="1.10.238.10">
    <property type="entry name" value="EF-hand"/>
    <property type="match status" value="1"/>
</dbReference>
<protein>
    <recommendedName>
        <fullName evidence="3">EF-hand domain-containing protein</fullName>
    </recommendedName>
</protein>
<proteinExistence type="predicted"/>
<dbReference type="InterPro" id="IPR001751">
    <property type="entry name" value="S100/CaBP7/8-like_CS"/>
</dbReference>
<evidence type="ECO:0000313" key="5">
    <source>
        <dbReference type="Proteomes" id="UP000000539"/>
    </source>
</evidence>
<dbReference type="PROSITE" id="PS00018">
    <property type="entry name" value="EF_HAND_1"/>
    <property type="match status" value="1"/>
</dbReference>
<dbReference type="GeneTree" id="ENSGT00960000189398"/>
<dbReference type="InterPro" id="IPR018247">
    <property type="entry name" value="EF_Hand_1_Ca_BS"/>
</dbReference>
<dbReference type="Ensembl" id="ENSGALT00010003919.1">
    <property type="protein sequence ID" value="ENSGALP00010002223.1"/>
    <property type="gene ID" value="ENSGALG00010001709.1"/>
</dbReference>
<sequence length="69" mass="7705">SNIIPSKEEKRGMKGTLSCGNSLHSFFSPLLQKQDTFSLDNVIKLLDKNNDGSISFDEFVMLIKKITGQ</sequence>
<dbReference type="FunCoup" id="A0A8V0XCE6">
    <property type="interactions" value="284"/>
</dbReference>
<name>A0A8V0XCE6_CHICK</name>
<dbReference type="InterPro" id="IPR002048">
    <property type="entry name" value="EF_hand_dom"/>
</dbReference>
<evidence type="ECO:0000259" key="3">
    <source>
        <dbReference type="PROSITE" id="PS50222"/>
    </source>
</evidence>
<dbReference type="SUPFAM" id="SSF47473">
    <property type="entry name" value="EF-hand"/>
    <property type="match status" value="1"/>
</dbReference>
<dbReference type="AlphaFoldDB" id="A0A8V0XCE6"/>
<dbReference type="PROSITE" id="PS50222">
    <property type="entry name" value="EF_HAND_2"/>
    <property type="match status" value="1"/>
</dbReference>
<dbReference type="InterPro" id="IPR011992">
    <property type="entry name" value="EF-hand-dom_pair"/>
</dbReference>
<feature type="domain" description="EF-hand" evidence="3">
    <location>
        <begin position="34"/>
        <end position="69"/>
    </location>
</feature>
<evidence type="ECO:0000313" key="4">
    <source>
        <dbReference type="Ensembl" id="ENSGALP00010002223.1"/>
    </source>
</evidence>
<keyword evidence="5" id="KW-1185">Reference proteome</keyword>
<dbReference type="GO" id="GO:0005509">
    <property type="term" value="F:calcium ion binding"/>
    <property type="evidence" value="ECO:0007669"/>
    <property type="project" value="InterPro"/>
</dbReference>
<evidence type="ECO:0000256" key="2">
    <source>
        <dbReference type="ARBA" id="ARBA00022837"/>
    </source>
</evidence>
<organism evidence="4 5">
    <name type="scientific">Gallus gallus</name>
    <name type="common">Chicken</name>
    <dbReference type="NCBI Taxonomy" id="9031"/>
    <lineage>
        <taxon>Eukaryota</taxon>
        <taxon>Metazoa</taxon>
        <taxon>Chordata</taxon>
        <taxon>Craniata</taxon>
        <taxon>Vertebrata</taxon>
        <taxon>Euteleostomi</taxon>
        <taxon>Archelosauria</taxon>
        <taxon>Archosauria</taxon>
        <taxon>Dinosauria</taxon>
        <taxon>Saurischia</taxon>
        <taxon>Theropoda</taxon>
        <taxon>Coelurosauria</taxon>
        <taxon>Aves</taxon>
        <taxon>Neognathae</taxon>
        <taxon>Galloanserae</taxon>
        <taxon>Galliformes</taxon>
        <taxon>Phasianidae</taxon>
        <taxon>Phasianinae</taxon>
        <taxon>Gallus</taxon>
    </lineage>
</organism>
<reference evidence="4" key="2">
    <citation type="submission" date="2025-08" db="UniProtKB">
        <authorList>
            <consortium name="Ensembl"/>
        </authorList>
    </citation>
    <scope>IDENTIFICATION</scope>
    <source>
        <strain evidence="4">broiler</strain>
    </source>
</reference>
<dbReference type="Pfam" id="PF00036">
    <property type="entry name" value="EF-hand_1"/>
    <property type="match status" value="1"/>
</dbReference>
<reference evidence="4" key="1">
    <citation type="submission" date="2020-11" db="EMBL/GenBank/DDBJ databases">
        <title>Gallus gallus (Chicken) genome, bGalGal1, GRCg7b, maternal haplotype autosomes + Z &amp; W.</title>
        <authorList>
            <person name="Warren W."/>
            <person name="Formenti G."/>
            <person name="Fedrigo O."/>
            <person name="Haase B."/>
            <person name="Mountcastle J."/>
            <person name="Balacco J."/>
            <person name="Tracey A."/>
            <person name="Schneider V."/>
            <person name="Okimoto R."/>
            <person name="Cheng H."/>
            <person name="Hawken R."/>
            <person name="Howe K."/>
            <person name="Jarvis E.D."/>
        </authorList>
    </citation>
    <scope>NUCLEOTIDE SEQUENCE [LARGE SCALE GENOMIC DNA]</scope>
    <source>
        <strain evidence="4">Broiler</strain>
    </source>
</reference>
<keyword evidence="1" id="KW-0479">Metal-binding</keyword>
<evidence type="ECO:0000256" key="1">
    <source>
        <dbReference type="ARBA" id="ARBA00022723"/>
    </source>
</evidence>
<dbReference type="Proteomes" id="UP000000539">
    <property type="component" value="Chromosome 1"/>
</dbReference>
<accession>A0A8V0XCE6</accession>
<reference evidence="4" key="3">
    <citation type="submission" date="2025-09" db="UniProtKB">
        <authorList>
            <consortium name="Ensembl"/>
        </authorList>
    </citation>
    <scope>IDENTIFICATION</scope>
    <source>
        <strain evidence="4">broiler</strain>
    </source>
</reference>
<dbReference type="PROSITE" id="PS00303">
    <property type="entry name" value="S100_CABP"/>
    <property type="match status" value="1"/>
</dbReference>